<accession>A0A0J6E7R2</accession>
<keyword evidence="4" id="KW-1185">Reference proteome</keyword>
<dbReference type="PATRIC" id="fig|1664069.3.peg.592"/>
<dbReference type="Proteomes" id="UP001341297">
    <property type="component" value="Unassembled WGS sequence"/>
</dbReference>
<name>A0A0J6H3H5_9BACI</name>
<dbReference type="EMBL" id="JARRTL010000016">
    <property type="protein sequence ID" value="MEC0486386.1"/>
    <property type="molecule type" value="Genomic_DNA"/>
</dbReference>
<dbReference type="EMBL" id="LECW02000012">
    <property type="protein sequence ID" value="KRT94134.1"/>
    <property type="molecule type" value="Genomic_DNA"/>
</dbReference>
<proteinExistence type="predicted"/>
<dbReference type="AlphaFoldDB" id="A0A0J6H3H5"/>
<evidence type="ECO:0000313" key="1">
    <source>
        <dbReference type="EMBL" id="KRT94134.1"/>
    </source>
</evidence>
<dbReference type="Pfam" id="PF16887">
    <property type="entry name" value="DUF5081"/>
    <property type="match status" value="1"/>
</dbReference>
<sequence>MQMKIDALTAAELYVLAGAAGVNYIFGLPEREQLALIEPDCAAEAKDSLIKKGILTVEGKLTRAAYFLTEMLKRFQESKEYVRFNNVLCAFLPEDEERVLVLTEISKGKEYTFDYLEKREVYLSIISNVSFLRRSPSEKDRAFLTKPMNPDEKAEVREMDLDKKEVLAVETFNLASVPSLTNPGFQTTNLYFTKGEDFICIDPLQDRYEWVSLYMMNNRIYDALHINFRAGRAMI</sequence>
<evidence type="ECO:0000313" key="3">
    <source>
        <dbReference type="Proteomes" id="UP000036168"/>
    </source>
</evidence>
<reference evidence="2 4" key="3">
    <citation type="submission" date="2023-03" db="EMBL/GenBank/DDBJ databases">
        <title>Agriculturally important microbes genome sequencing.</title>
        <authorList>
            <person name="Dunlap C."/>
        </authorList>
    </citation>
    <scope>NUCLEOTIDE SEQUENCE [LARGE SCALE GENOMIC DNA]</scope>
    <source>
        <strain evidence="2 4">CBP-3203</strain>
    </source>
</reference>
<evidence type="ECO:0000313" key="4">
    <source>
        <dbReference type="Proteomes" id="UP001341297"/>
    </source>
</evidence>
<reference evidence="1" key="2">
    <citation type="submission" date="2015-10" db="EMBL/GenBank/DDBJ databases">
        <authorList>
            <person name="Gilbert D.G."/>
        </authorList>
    </citation>
    <scope>NUCLEOTIDE SEQUENCE</scope>
    <source>
        <strain evidence="1">GO-13</strain>
    </source>
</reference>
<dbReference type="InterPro" id="IPR031682">
    <property type="entry name" value="EsaE"/>
</dbReference>
<organism evidence="1 3">
    <name type="scientific">Bacillus glycinifermentans</name>
    <dbReference type="NCBI Taxonomy" id="1664069"/>
    <lineage>
        <taxon>Bacteria</taxon>
        <taxon>Bacillati</taxon>
        <taxon>Bacillota</taxon>
        <taxon>Bacilli</taxon>
        <taxon>Bacillales</taxon>
        <taxon>Bacillaceae</taxon>
        <taxon>Bacillus</taxon>
    </lineage>
</organism>
<reference evidence="1 3" key="1">
    <citation type="journal article" date="2015" name="Int. J. Syst. Evol. Microbiol.">
        <title>Bacillus glycinifermentans sp. nov., isolated from fermented soybean paste.</title>
        <authorList>
            <person name="Kim S.J."/>
            <person name="Dunlap C.A."/>
            <person name="Kwon S.W."/>
            <person name="Rooney A.P."/>
        </authorList>
    </citation>
    <scope>NUCLEOTIDE SEQUENCE [LARGE SCALE GENOMIC DNA]</scope>
    <source>
        <strain evidence="1 3">GO-13</strain>
    </source>
</reference>
<protein>
    <submittedName>
        <fullName evidence="2">DUF5081 family protein</fullName>
    </submittedName>
</protein>
<accession>A0A0J6H3H5</accession>
<evidence type="ECO:0000313" key="2">
    <source>
        <dbReference type="EMBL" id="MEC0486386.1"/>
    </source>
</evidence>
<dbReference type="STRING" id="1664069.BGLY_3675"/>
<dbReference type="OrthoDB" id="2339813at2"/>
<comment type="caution">
    <text evidence="1">The sequence shown here is derived from an EMBL/GenBank/DDBJ whole genome shotgun (WGS) entry which is preliminary data.</text>
</comment>
<gene>
    <name evidence="1" type="ORF">AB447_202255</name>
    <name evidence="2" type="ORF">P8828_16460</name>
</gene>
<dbReference type="RefSeq" id="WP_048354730.1">
    <property type="nucleotide sequence ID" value="NZ_CP023481.1"/>
</dbReference>
<dbReference type="Proteomes" id="UP000036168">
    <property type="component" value="Unassembled WGS sequence"/>
</dbReference>